<keyword evidence="1" id="KW-0472">Membrane</keyword>
<keyword evidence="3" id="KW-1185">Reference proteome</keyword>
<evidence type="ECO:0000313" key="3">
    <source>
        <dbReference type="Proteomes" id="UP000478052"/>
    </source>
</evidence>
<gene>
    <name evidence="2" type="ORF">FWK35_00020405</name>
</gene>
<protein>
    <submittedName>
        <fullName evidence="2">Uncharacterized protein</fullName>
    </submittedName>
</protein>
<sequence>MLPLQQSRTRMYRVLIQVLLRYNNECSSVNGTKILYFMTSKPITYYMVNKNRRTTDTRTRYIHTYVCVCEYYVYVFSRTHNTQRPISELIIINTIIVSVVFIHFRMTGHSGMCATSVAAQIHRLGRL</sequence>
<proteinExistence type="predicted"/>
<evidence type="ECO:0000313" key="2">
    <source>
        <dbReference type="EMBL" id="KAF0762521.1"/>
    </source>
</evidence>
<keyword evidence="1" id="KW-1133">Transmembrane helix</keyword>
<evidence type="ECO:0000256" key="1">
    <source>
        <dbReference type="SAM" id="Phobius"/>
    </source>
</evidence>
<keyword evidence="1" id="KW-0812">Transmembrane</keyword>
<dbReference type="Proteomes" id="UP000478052">
    <property type="component" value="Unassembled WGS sequence"/>
</dbReference>
<dbReference type="AlphaFoldDB" id="A0A6G0YXA6"/>
<organism evidence="2 3">
    <name type="scientific">Aphis craccivora</name>
    <name type="common">Cowpea aphid</name>
    <dbReference type="NCBI Taxonomy" id="307492"/>
    <lineage>
        <taxon>Eukaryota</taxon>
        <taxon>Metazoa</taxon>
        <taxon>Ecdysozoa</taxon>
        <taxon>Arthropoda</taxon>
        <taxon>Hexapoda</taxon>
        <taxon>Insecta</taxon>
        <taxon>Pterygota</taxon>
        <taxon>Neoptera</taxon>
        <taxon>Paraneoptera</taxon>
        <taxon>Hemiptera</taxon>
        <taxon>Sternorrhyncha</taxon>
        <taxon>Aphidomorpha</taxon>
        <taxon>Aphidoidea</taxon>
        <taxon>Aphididae</taxon>
        <taxon>Aphidini</taxon>
        <taxon>Aphis</taxon>
        <taxon>Aphis</taxon>
    </lineage>
</organism>
<dbReference type="EMBL" id="VUJU01002124">
    <property type="protein sequence ID" value="KAF0762521.1"/>
    <property type="molecule type" value="Genomic_DNA"/>
</dbReference>
<accession>A0A6G0YXA6</accession>
<comment type="caution">
    <text evidence="2">The sequence shown here is derived from an EMBL/GenBank/DDBJ whole genome shotgun (WGS) entry which is preliminary data.</text>
</comment>
<reference evidence="2 3" key="1">
    <citation type="submission" date="2019-08" db="EMBL/GenBank/DDBJ databases">
        <title>Whole genome of Aphis craccivora.</title>
        <authorList>
            <person name="Voronova N.V."/>
            <person name="Shulinski R.S."/>
            <person name="Bandarenka Y.V."/>
            <person name="Zhorov D.G."/>
            <person name="Warner D."/>
        </authorList>
    </citation>
    <scope>NUCLEOTIDE SEQUENCE [LARGE SCALE GENOMIC DNA]</scope>
    <source>
        <strain evidence="2">180601</strain>
        <tissue evidence="2">Whole Body</tissue>
    </source>
</reference>
<name>A0A6G0YXA6_APHCR</name>
<feature type="transmembrane region" description="Helical" evidence="1">
    <location>
        <begin position="86"/>
        <end position="104"/>
    </location>
</feature>